<dbReference type="STRING" id="415015.SAMN05660462_00459"/>
<dbReference type="OrthoDB" id="1683552at2"/>
<organism evidence="1 2">
    <name type="scientific">Proteiniborus ethanoligenes</name>
    <dbReference type="NCBI Taxonomy" id="415015"/>
    <lineage>
        <taxon>Bacteria</taxon>
        <taxon>Bacillati</taxon>
        <taxon>Bacillota</taxon>
        <taxon>Clostridia</taxon>
        <taxon>Eubacteriales</taxon>
        <taxon>Proteiniborus</taxon>
    </lineage>
</organism>
<protein>
    <submittedName>
        <fullName evidence="1">Uncharacterized protein</fullName>
    </submittedName>
</protein>
<reference evidence="1 2" key="1">
    <citation type="submission" date="2016-10" db="EMBL/GenBank/DDBJ databases">
        <authorList>
            <person name="de Groot N.N."/>
        </authorList>
    </citation>
    <scope>NUCLEOTIDE SEQUENCE [LARGE SCALE GENOMIC DNA]</scope>
    <source>
        <strain evidence="1 2">DSM 21650</strain>
    </source>
</reference>
<keyword evidence="2" id="KW-1185">Reference proteome</keyword>
<name>A0A1H3LAA3_9FIRM</name>
<accession>A0A1H3LAA3</accession>
<sequence>MDFVCPLCNGIEEVNINCPICSVQMKDSGAIVNYLDDYSPYLSNDITQLVDGAPRSKCMHLFTCEKCQYDKRIQIDRVRI</sequence>
<dbReference type="EMBL" id="FNQE01000003">
    <property type="protein sequence ID" value="SDY61467.1"/>
    <property type="molecule type" value="Genomic_DNA"/>
</dbReference>
<gene>
    <name evidence="1" type="ORF">SAMN05660462_00459</name>
</gene>
<dbReference type="Proteomes" id="UP000198625">
    <property type="component" value="Unassembled WGS sequence"/>
</dbReference>
<dbReference type="AlphaFoldDB" id="A0A1H3LAA3"/>
<proteinExistence type="predicted"/>
<evidence type="ECO:0000313" key="2">
    <source>
        <dbReference type="Proteomes" id="UP000198625"/>
    </source>
</evidence>
<evidence type="ECO:0000313" key="1">
    <source>
        <dbReference type="EMBL" id="SDY61467.1"/>
    </source>
</evidence>